<gene>
    <name evidence="2" type="ORF">E2C01_085335</name>
</gene>
<protein>
    <submittedName>
        <fullName evidence="2">Uncharacterized protein</fullName>
    </submittedName>
</protein>
<keyword evidence="1" id="KW-1133">Transmembrane helix</keyword>
<organism evidence="2 3">
    <name type="scientific">Portunus trituberculatus</name>
    <name type="common">Swimming crab</name>
    <name type="synonym">Neptunus trituberculatus</name>
    <dbReference type="NCBI Taxonomy" id="210409"/>
    <lineage>
        <taxon>Eukaryota</taxon>
        <taxon>Metazoa</taxon>
        <taxon>Ecdysozoa</taxon>
        <taxon>Arthropoda</taxon>
        <taxon>Crustacea</taxon>
        <taxon>Multicrustacea</taxon>
        <taxon>Malacostraca</taxon>
        <taxon>Eumalacostraca</taxon>
        <taxon>Eucarida</taxon>
        <taxon>Decapoda</taxon>
        <taxon>Pleocyemata</taxon>
        <taxon>Brachyura</taxon>
        <taxon>Eubrachyura</taxon>
        <taxon>Portunoidea</taxon>
        <taxon>Portunidae</taxon>
        <taxon>Portuninae</taxon>
        <taxon>Portunus</taxon>
    </lineage>
</organism>
<feature type="transmembrane region" description="Helical" evidence="1">
    <location>
        <begin position="21"/>
        <end position="41"/>
    </location>
</feature>
<proteinExistence type="predicted"/>
<keyword evidence="1" id="KW-0812">Transmembrane</keyword>
<dbReference type="AlphaFoldDB" id="A0A5B7JDB6"/>
<comment type="caution">
    <text evidence="2">The sequence shown here is derived from an EMBL/GenBank/DDBJ whole genome shotgun (WGS) entry which is preliminary data.</text>
</comment>
<keyword evidence="1" id="KW-0472">Membrane</keyword>
<accession>A0A5B7JDB6</accession>
<dbReference type="Proteomes" id="UP000324222">
    <property type="component" value="Unassembled WGS sequence"/>
</dbReference>
<keyword evidence="3" id="KW-1185">Reference proteome</keyword>
<name>A0A5B7JDB6_PORTR</name>
<evidence type="ECO:0000313" key="3">
    <source>
        <dbReference type="Proteomes" id="UP000324222"/>
    </source>
</evidence>
<sequence>MNEHPSAPRRRRRRRRMGHQYLSIIGWAGGIVGVGGVLISMREECEPRRRVHGPRTFTR</sequence>
<evidence type="ECO:0000313" key="2">
    <source>
        <dbReference type="EMBL" id="MPC90354.1"/>
    </source>
</evidence>
<evidence type="ECO:0000256" key="1">
    <source>
        <dbReference type="SAM" id="Phobius"/>
    </source>
</evidence>
<dbReference type="EMBL" id="VSRR010084081">
    <property type="protein sequence ID" value="MPC90354.1"/>
    <property type="molecule type" value="Genomic_DNA"/>
</dbReference>
<reference evidence="2 3" key="1">
    <citation type="submission" date="2019-05" db="EMBL/GenBank/DDBJ databases">
        <title>Another draft genome of Portunus trituberculatus and its Hox gene families provides insights of decapod evolution.</title>
        <authorList>
            <person name="Jeong J.-H."/>
            <person name="Song I."/>
            <person name="Kim S."/>
            <person name="Choi T."/>
            <person name="Kim D."/>
            <person name="Ryu S."/>
            <person name="Kim W."/>
        </authorList>
    </citation>
    <scope>NUCLEOTIDE SEQUENCE [LARGE SCALE GENOMIC DNA]</scope>
    <source>
        <tissue evidence="2">Muscle</tissue>
    </source>
</reference>